<evidence type="ECO:0000313" key="1">
    <source>
        <dbReference type="EMBL" id="KAH7842202.1"/>
    </source>
</evidence>
<dbReference type="EMBL" id="CM037151">
    <property type="protein sequence ID" value="KAH7842202.1"/>
    <property type="molecule type" value="Genomic_DNA"/>
</dbReference>
<name>A0ACB7XN39_9ERIC</name>
<proteinExistence type="predicted"/>
<dbReference type="Proteomes" id="UP000828048">
    <property type="component" value="Chromosome 1"/>
</dbReference>
<accession>A0ACB7XN39</accession>
<evidence type="ECO:0000313" key="2">
    <source>
        <dbReference type="Proteomes" id="UP000828048"/>
    </source>
</evidence>
<protein>
    <submittedName>
        <fullName evidence="1">Uncharacterized protein</fullName>
    </submittedName>
</protein>
<organism evidence="1 2">
    <name type="scientific">Vaccinium darrowii</name>
    <dbReference type="NCBI Taxonomy" id="229202"/>
    <lineage>
        <taxon>Eukaryota</taxon>
        <taxon>Viridiplantae</taxon>
        <taxon>Streptophyta</taxon>
        <taxon>Embryophyta</taxon>
        <taxon>Tracheophyta</taxon>
        <taxon>Spermatophyta</taxon>
        <taxon>Magnoliopsida</taxon>
        <taxon>eudicotyledons</taxon>
        <taxon>Gunneridae</taxon>
        <taxon>Pentapetalae</taxon>
        <taxon>asterids</taxon>
        <taxon>Ericales</taxon>
        <taxon>Ericaceae</taxon>
        <taxon>Vaccinioideae</taxon>
        <taxon>Vaccinieae</taxon>
        <taxon>Vaccinium</taxon>
    </lineage>
</organism>
<comment type="caution">
    <text evidence="1">The sequence shown here is derived from an EMBL/GenBank/DDBJ whole genome shotgun (WGS) entry which is preliminary data.</text>
</comment>
<sequence>MKSRPSSSEVREASGWYCLAKLQYAALISMGDAFRLTLSTSYRLPAAFLVSTAAWIVDLRGFRPAKDARPSYPSDCNISFNLWLLVVNEKIGYSSCHTIFDWKHHGHGCSSGHSRDIDTPVICTCFARQCTSGWSSNFIYTDDPSQSHSPKAITIASEVSPFHCKNNIISLHIVDPSNSQFSGARHTLAQDKDEWPFLNEL</sequence>
<gene>
    <name evidence="1" type="ORF">Vadar_002618</name>
</gene>
<keyword evidence="2" id="KW-1185">Reference proteome</keyword>
<reference evidence="1 2" key="1">
    <citation type="journal article" date="2021" name="Hortic Res">
        <title>High-quality reference genome and annotation aids understanding of berry development for evergreen blueberry (Vaccinium darrowii).</title>
        <authorList>
            <person name="Yu J."/>
            <person name="Hulse-Kemp A.M."/>
            <person name="Babiker E."/>
            <person name="Staton M."/>
        </authorList>
    </citation>
    <scope>NUCLEOTIDE SEQUENCE [LARGE SCALE GENOMIC DNA]</scope>
    <source>
        <strain evidence="2">cv. NJ 8807/NJ 8810</strain>
        <tissue evidence="1">Young leaf</tissue>
    </source>
</reference>